<reference evidence="1" key="2">
    <citation type="submission" date="2018-08" db="UniProtKB">
        <authorList>
            <consortium name="EnsemblPlants"/>
        </authorList>
    </citation>
    <scope>IDENTIFICATION</scope>
    <source>
        <strain evidence="1">Yugu1</strain>
    </source>
</reference>
<dbReference type="AlphaFoldDB" id="K4ANZ8"/>
<proteinExistence type="predicted"/>
<dbReference type="EnsemblPlants" id="KQK88701">
    <property type="protein sequence ID" value="KQK88701"/>
    <property type="gene ID" value="SETIT_040646mg"/>
</dbReference>
<dbReference type="HOGENOM" id="CLU_3208591_0_0_1"/>
<reference evidence="2" key="1">
    <citation type="journal article" date="2012" name="Nat. Biotechnol.">
        <title>Reference genome sequence of the model plant Setaria.</title>
        <authorList>
            <person name="Bennetzen J.L."/>
            <person name="Schmutz J."/>
            <person name="Wang H."/>
            <person name="Percifield R."/>
            <person name="Hawkins J."/>
            <person name="Pontaroli A.C."/>
            <person name="Estep M."/>
            <person name="Feng L."/>
            <person name="Vaughn J.N."/>
            <person name="Grimwood J."/>
            <person name="Jenkins J."/>
            <person name="Barry K."/>
            <person name="Lindquist E."/>
            <person name="Hellsten U."/>
            <person name="Deshpande S."/>
            <person name="Wang X."/>
            <person name="Wu X."/>
            <person name="Mitros T."/>
            <person name="Triplett J."/>
            <person name="Yang X."/>
            <person name="Ye C.Y."/>
            <person name="Mauro-Herrera M."/>
            <person name="Wang L."/>
            <person name="Li P."/>
            <person name="Sharma M."/>
            <person name="Sharma R."/>
            <person name="Ronald P.C."/>
            <person name="Panaud O."/>
            <person name="Kellogg E.A."/>
            <person name="Brutnell T.P."/>
            <person name="Doust A.N."/>
            <person name="Tuskan G.A."/>
            <person name="Rokhsar D."/>
            <person name="Devos K.M."/>
        </authorList>
    </citation>
    <scope>NUCLEOTIDE SEQUENCE [LARGE SCALE GENOMIC DNA]</scope>
    <source>
        <strain evidence="2">cv. Yugu1</strain>
    </source>
</reference>
<dbReference type="Gramene" id="KQK88701">
    <property type="protein sequence ID" value="KQK88701"/>
    <property type="gene ID" value="SETIT_040646mg"/>
</dbReference>
<dbReference type="InParanoid" id="K4ANZ8"/>
<sequence>MYYCYILLACQTIGNISHGILPCIYVNLIVMQARFAIVGPCLLVQ</sequence>
<dbReference type="Proteomes" id="UP000004995">
    <property type="component" value="Unassembled WGS sequence"/>
</dbReference>
<name>K4ANZ8_SETIT</name>
<protein>
    <submittedName>
        <fullName evidence="1">Uncharacterized protein</fullName>
    </submittedName>
</protein>
<organism evidence="1 2">
    <name type="scientific">Setaria italica</name>
    <name type="common">Foxtail millet</name>
    <name type="synonym">Panicum italicum</name>
    <dbReference type="NCBI Taxonomy" id="4555"/>
    <lineage>
        <taxon>Eukaryota</taxon>
        <taxon>Viridiplantae</taxon>
        <taxon>Streptophyta</taxon>
        <taxon>Embryophyta</taxon>
        <taxon>Tracheophyta</taxon>
        <taxon>Spermatophyta</taxon>
        <taxon>Magnoliopsida</taxon>
        <taxon>Liliopsida</taxon>
        <taxon>Poales</taxon>
        <taxon>Poaceae</taxon>
        <taxon>PACMAD clade</taxon>
        <taxon>Panicoideae</taxon>
        <taxon>Panicodae</taxon>
        <taxon>Paniceae</taxon>
        <taxon>Cenchrinae</taxon>
        <taxon>Setaria</taxon>
    </lineage>
</organism>
<keyword evidence="2" id="KW-1185">Reference proteome</keyword>
<evidence type="ECO:0000313" key="1">
    <source>
        <dbReference type="EnsemblPlants" id="KQK88701"/>
    </source>
</evidence>
<evidence type="ECO:0000313" key="2">
    <source>
        <dbReference type="Proteomes" id="UP000004995"/>
    </source>
</evidence>
<dbReference type="EMBL" id="AGNK02005561">
    <property type="status" value="NOT_ANNOTATED_CDS"/>
    <property type="molecule type" value="Genomic_DNA"/>
</dbReference>
<accession>K4ANZ8</accession>